<organism evidence="8 9">
    <name type="scientific">Dentipellis fragilis</name>
    <dbReference type="NCBI Taxonomy" id="205917"/>
    <lineage>
        <taxon>Eukaryota</taxon>
        <taxon>Fungi</taxon>
        <taxon>Dikarya</taxon>
        <taxon>Basidiomycota</taxon>
        <taxon>Agaricomycotina</taxon>
        <taxon>Agaricomycetes</taxon>
        <taxon>Russulales</taxon>
        <taxon>Hericiaceae</taxon>
        <taxon>Dentipellis</taxon>
    </lineage>
</organism>
<keyword evidence="3" id="KW-0288">FMN</keyword>
<dbReference type="STRING" id="205917.A0A4Y9XMI3"/>
<dbReference type="GO" id="GO:0003959">
    <property type="term" value="F:NADPH dehydrogenase activity"/>
    <property type="evidence" value="ECO:0007669"/>
    <property type="project" value="InterPro"/>
</dbReference>
<comment type="caution">
    <text evidence="8">The sequence shown here is derived from an EMBL/GenBank/DDBJ whole genome shotgun (WGS) entry which is preliminary data.</text>
</comment>
<dbReference type="Proteomes" id="UP000298327">
    <property type="component" value="Unassembled WGS sequence"/>
</dbReference>
<protein>
    <recommendedName>
        <fullName evidence="7">NADH:flavin oxidoreductase/NADH oxidase N-terminal domain-containing protein</fullName>
    </recommendedName>
</protein>
<evidence type="ECO:0000256" key="6">
    <source>
        <dbReference type="SAM" id="MobiDB-lite"/>
    </source>
</evidence>
<dbReference type="PANTHER" id="PTHR43303">
    <property type="entry name" value="NADPH DEHYDROGENASE C23G7.10C-RELATED"/>
    <property type="match status" value="1"/>
</dbReference>
<evidence type="ECO:0000313" key="9">
    <source>
        <dbReference type="Proteomes" id="UP000298327"/>
    </source>
</evidence>
<proteinExistence type="predicted"/>
<keyword evidence="9" id="KW-1185">Reference proteome</keyword>
<keyword evidence="4" id="KW-0521">NADP</keyword>
<dbReference type="GO" id="GO:0010181">
    <property type="term" value="F:FMN binding"/>
    <property type="evidence" value="ECO:0007669"/>
    <property type="project" value="InterPro"/>
</dbReference>
<keyword evidence="5" id="KW-0560">Oxidoreductase</keyword>
<feature type="non-terminal residue" evidence="8">
    <location>
        <position position="172"/>
    </location>
</feature>
<evidence type="ECO:0000259" key="7">
    <source>
        <dbReference type="Pfam" id="PF00724"/>
    </source>
</evidence>
<feature type="region of interest" description="Disordered" evidence="6">
    <location>
        <begin position="21"/>
        <end position="40"/>
    </location>
</feature>
<evidence type="ECO:0000313" key="8">
    <source>
        <dbReference type="EMBL" id="TFY50401.1"/>
    </source>
</evidence>
<feature type="domain" description="NADH:flavin oxidoreductase/NADH oxidase N-terminal" evidence="7">
    <location>
        <begin position="45"/>
        <end position="150"/>
    </location>
</feature>
<accession>A0A4Y9XMI3</accession>
<evidence type="ECO:0000256" key="5">
    <source>
        <dbReference type="ARBA" id="ARBA00023002"/>
    </source>
</evidence>
<evidence type="ECO:0000256" key="1">
    <source>
        <dbReference type="ARBA" id="ARBA00001917"/>
    </source>
</evidence>
<comment type="cofactor">
    <cofactor evidence="1">
        <name>FMN</name>
        <dbReference type="ChEBI" id="CHEBI:58210"/>
    </cofactor>
</comment>
<evidence type="ECO:0000256" key="3">
    <source>
        <dbReference type="ARBA" id="ARBA00022643"/>
    </source>
</evidence>
<sequence>MPQSQLATPLIINEGVPGLPYFAPKQSPPSGTALDPQPDGKSIPQLFQPLRIRGVEFQNRIFLAPMGQYSATDGVINAWHLAHLGGILTRGPGLTVVEATAVTPTGRSSPEDAGLWNSAQESALHALVAFARAQGQKIGIQLAHGGRKASKTALWLSRGMVVREEAGGWPAE</sequence>
<dbReference type="EMBL" id="SEOQ01001847">
    <property type="protein sequence ID" value="TFY50401.1"/>
    <property type="molecule type" value="Genomic_DNA"/>
</dbReference>
<dbReference type="Pfam" id="PF00724">
    <property type="entry name" value="Oxidored_FMN"/>
    <property type="match status" value="1"/>
</dbReference>
<dbReference type="Gene3D" id="3.20.20.70">
    <property type="entry name" value="Aldolase class I"/>
    <property type="match status" value="1"/>
</dbReference>
<dbReference type="AlphaFoldDB" id="A0A4Y9XMI3"/>
<dbReference type="PANTHER" id="PTHR43303:SF4">
    <property type="entry name" value="NADPH DEHYDROGENASE C23G7.10C-RELATED"/>
    <property type="match status" value="1"/>
</dbReference>
<dbReference type="InterPro" id="IPR044152">
    <property type="entry name" value="YqjM-like"/>
</dbReference>
<name>A0A4Y9XMI3_9AGAM</name>
<gene>
    <name evidence="8" type="ORF">EVG20_g11540</name>
</gene>
<dbReference type="InterPro" id="IPR001155">
    <property type="entry name" value="OxRdtase_FMN_N"/>
</dbReference>
<dbReference type="SUPFAM" id="SSF51395">
    <property type="entry name" value="FMN-linked oxidoreductases"/>
    <property type="match status" value="1"/>
</dbReference>
<keyword evidence="2" id="KW-0285">Flavoprotein</keyword>
<dbReference type="GO" id="GO:0050661">
    <property type="term" value="F:NADP binding"/>
    <property type="evidence" value="ECO:0007669"/>
    <property type="project" value="InterPro"/>
</dbReference>
<reference evidence="8 9" key="1">
    <citation type="submission" date="2019-02" db="EMBL/GenBank/DDBJ databases">
        <title>Genome sequencing of the rare red list fungi Dentipellis fragilis.</title>
        <authorList>
            <person name="Buettner E."/>
            <person name="Kellner H."/>
        </authorList>
    </citation>
    <scope>NUCLEOTIDE SEQUENCE [LARGE SCALE GENOMIC DNA]</scope>
    <source>
        <strain evidence="8 9">DSM 105465</strain>
    </source>
</reference>
<evidence type="ECO:0000256" key="2">
    <source>
        <dbReference type="ARBA" id="ARBA00022630"/>
    </source>
</evidence>
<dbReference type="InterPro" id="IPR013785">
    <property type="entry name" value="Aldolase_TIM"/>
</dbReference>
<evidence type="ECO:0000256" key="4">
    <source>
        <dbReference type="ARBA" id="ARBA00022857"/>
    </source>
</evidence>
<dbReference type="OrthoDB" id="72788at2759"/>